<accession>A0A1H9PTQ0</accession>
<feature type="region of interest" description="Disordered" evidence="1">
    <location>
        <begin position="104"/>
        <end position="123"/>
    </location>
</feature>
<dbReference type="Pfam" id="PF13560">
    <property type="entry name" value="HTH_31"/>
    <property type="match status" value="1"/>
</dbReference>
<evidence type="ECO:0000313" key="4">
    <source>
        <dbReference type="Proteomes" id="UP000182841"/>
    </source>
</evidence>
<name>A0A1H9PTQ0_9ACTN</name>
<feature type="domain" description="HTH cro/C1-type" evidence="2">
    <location>
        <begin position="20"/>
        <end position="73"/>
    </location>
</feature>
<dbReference type="Gene3D" id="1.10.260.40">
    <property type="entry name" value="lambda repressor-like DNA-binding domains"/>
    <property type="match status" value="1"/>
</dbReference>
<dbReference type="SUPFAM" id="SSF47413">
    <property type="entry name" value="lambda repressor-like DNA-binding domains"/>
    <property type="match status" value="1"/>
</dbReference>
<dbReference type="InterPro" id="IPR010982">
    <property type="entry name" value="Lambda_DNA-bd_dom_sf"/>
</dbReference>
<dbReference type="InterPro" id="IPR001387">
    <property type="entry name" value="Cro/C1-type_HTH"/>
</dbReference>
<evidence type="ECO:0000313" key="3">
    <source>
        <dbReference type="EMBL" id="SER51215.1"/>
    </source>
</evidence>
<dbReference type="EMBL" id="FOGO01000002">
    <property type="protein sequence ID" value="SER51215.1"/>
    <property type="molecule type" value="Genomic_DNA"/>
</dbReference>
<dbReference type="SMART" id="SM00530">
    <property type="entry name" value="HTH_XRE"/>
    <property type="match status" value="1"/>
</dbReference>
<evidence type="ECO:0000256" key="1">
    <source>
        <dbReference type="SAM" id="MobiDB-lite"/>
    </source>
</evidence>
<gene>
    <name evidence="3" type="ORF">SAMN05421870_102224</name>
</gene>
<sequence length="418" mass="45506">MWGCAMHEGLETSIGDRLGRLRTRRGLTQERLAESAEVCVDIIRKLEQNRRRTARMATLNQLARALDVDVSVLVGTPVTFEARPDGSAPSVLALRRAVSPVADLLGDGTEPDREDPEEPPTAGALRASLRATEGIRRAGRMGEVGAVLPQLIRDARAAVRAFEGSDRDRTAAYAVLAEAYQVAATTLTALGNPDAAFTAMERAADAARRAGDPHLEAIGAATLAWVLTKQGRLEDAEHVAHTQADRIEPTFRSQPLDLSLWGILLLRAATAAVRQGERHYDRVDELLRMATAAAAGIGSDRLDYATPFGPTNTAVAKVNFQVEMDRCADALGTARTVPDLASLPPTWRARFHVDRALAHAGLDRDEAATRALLTAEQDAPEWMRYHGTARRLVADLHSRERRRTSPLAELADRLHLDE</sequence>
<dbReference type="Gene3D" id="1.25.40.10">
    <property type="entry name" value="Tetratricopeptide repeat domain"/>
    <property type="match status" value="1"/>
</dbReference>
<evidence type="ECO:0000259" key="2">
    <source>
        <dbReference type="PROSITE" id="PS50943"/>
    </source>
</evidence>
<dbReference type="Proteomes" id="UP000182841">
    <property type="component" value="Unassembled WGS sequence"/>
</dbReference>
<keyword evidence="4" id="KW-1185">Reference proteome</keyword>
<dbReference type="PROSITE" id="PS50943">
    <property type="entry name" value="HTH_CROC1"/>
    <property type="match status" value="1"/>
</dbReference>
<dbReference type="AlphaFoldDB" id="A0A1H9PTQ0"/>
<dbReference type="GO" id="GO:0003677">
    <property type="term" value="F:DNA binding"/>
    <property type="evidence" value="ECO:0007669"/>
    <property type="project" value="InterPro"/>
</dbReference>
<dbReference type="InterPro" id="IPR011990">
    <property type="entry name" value="TPR-like_helical_dom_sf"/>
</dbReference>
<protein>
    <submittedName>
        <fullName evidence="3">Helix-turn-helix domain-containing protein</fullName>
    </submittedName>
</protein>
<reference evidence="4" key="1">
    <citation type="submission" date="2016-10" db="EMBL/GenBank/DDBJ databases">
        <authorList>
            <person name="Varghese N."/>
            <person name="Submissions S."/>
        </authorList>
    </citation>
    <scope>NUCLEOTIDE SEQUENCE [LARGE SCALE GENOMIC DNA]</scope>
    <source>
        <strain evidence="4">CGMCC 4.6825</strain>
    </source>
</reference>
<organism evidence="3 4">
    <name type="scientific">Streptomyces qinglanensis</name>
    <dbReference type="NCBI Taxonomy" id="943816"/>
    <lineage>
        <taxon>Bacteria</taxon>
        <taxon>Bacillati</taxon>
        <taxon>Actinomycetota</taxon>
        <taxon>Actinomycetes</taxon>
        <taxon>Kitasatosporales</taxon>
        <taxon>Streptomycetaceae</taxon>
        <taxon>Streptomyces</taxon>
    </lineage>
</organism>
<dbReference type="SUPFAM" id="SSF48452">
    <property type="entry name" value="TPR-like"/>
    <property type="match status" value="1"/>
</dbReference>
<proteinExistence type="predicted"/>